<sequence>MFTKLVHFWNVLQTSWQDDPAARGAAKMAVGAILTFEGLFGSLRDIADGPNKKTGGIFSNVIAFGIGVALIFGGGLVEGQLGMKDPVETQGVVVKHERTKSSDKIMYREYFEFIDHYGQTQVVSSRSRSTHPLAIGKEVVIKYERNNLEQAVRADGIEGLALRAFGHFDVILKVLGWVAIAFAVVAFTINVAFIAFGIKLLMGGRRERAQAGQDTSLVNDLFSLLSQLKSGELSVKNTAAGRSGRSHGGD</sequence>
<feature type="transmembrane region" description="Helical" evidence="1">
    <location>
        <begin position="55"/>
        <end position="77"/>
    </location>
</feature>
<evidence type="ECO:0000256" key="1">
    <source>
        <dbReference type="SAM" id="Phobius"/>
    </source>
</evidence>
<dbReference type="OrthoDB" id="9255578at2"/>
<gene>
    <name evidence="2" type="ORF">DU506_00555</name>
</gene>
<evidence type="ECO:0008006" key="4">
    <source>
        <dbReference type="Google" id="ProtNLM"/>
    </source>
</evidence>
<dbReference type="AlphaFoldDB" id="A0A368U9A2"/>
<keyword evidence="3" id="KW-1185">Reference proteome</keyword>
<accession>A0A368U9A2</accession>
<comment type="caution">
    <text evidence="2">The sequence shown here is derived from an EMBL/GenBank/DDBJ whole genome shotgun (WGS) entry which is preliminary data.</text>
</comment>
<organism evidence="2 3">
    <name type="scientific">Vreelandella rituensis</name>
    <dbReference type="NCBI Taxonomy" id="2282306"/>
    <lineage>
        <taxon>Bacteria</taxon>
        <taxon>Pseudomonadati</taxon>
        <taxon>Pseudomonadota</taxon>
        <taxon>Gammaproteobacteria</taxon>
        <taxon>Oceanospirillales</taxon>
        <taxon>Halomonadaceae</taxon>
        <taxon>Vreelandella</taxon>
    </lineage>
</organism>
<reference evidence="2 3" key="1">
    <citation type="submission" date="2018-07" db="EMBL/GenBank/DDBJ databases">
        <title>Halomonas rutogse sp. nov., isolated from Lake TangqianCo on Tibetan Plateau.</title>
        <authorList>
            <person name="Lu H."/>
            <person name="Xing P."/>
            <person name="Wu Q."/>
        </authorList>
    </citation>
    <scope>NUCLEOTIDE SEQUENCE [LARGE SCALE GENOMIC DNA]</scope>
    <source>
        <strain evidence="2 3">TQ8S</strain>
    </source>
</reference>
<dbReference type="Proteomes" id="UP000253204">
    <property type="component" value="Unassembled WGS sequence"/>
</dbReference>
<dbReference type="RefSeq" id="WP_114485008.1">
    <property type="nucleotide sequence ID" value="NZ_CBCSHM010000005.1"/>
</dbReference>
<keyword evidence="1" id="KW-0812">Transmembrane</keyword>
<keyword evidence="1" id="KW-1133">Transmembrane helix</keyword>
<evidence type="ECO:0000313" key="3">
    <source>
        <dbReference type="Proteomes" id="UP000253204"/>
    </source>
</evidence>
<feature type="transmembrane region" description="Helical" evidence="1">
    <location>
        <begin position="25"/>
        <end position="43"/>
    </location>
</feature>
<dbReference type="EMBL" id="QPIJ01000001">
    <property type="protein sequence ID" value="RCV93680.1"/>
    <property type="molecule type" value="Genomic_DNA"/>
</dbReference>
<protein>
    <recommendedName>
        <fullName evidence="4">DUF3592 domain-containing protein</fullName>
    </recommendedName>
</protein>
<feature type="transmembrane region" description="Helical" evidence="1">
    <location>
        <begin position="174"/>
        <end position="198"/>
    </location>
</feature>
<evidence type="ECO:0000313" key="2">
    <source>
        <dbReference type="EMBL" id="RCV93680.1"/>
    </source>
</evidence>
<name>A0A368U9A2_9GAMM</name>
<proteinExistence type="predicted"/>
<keyword evidence="1" id="KW-0472">Membrane</keyword>